<evidence type="ECO:0000256" key="2">
    <source>
        <dbReference type="ARBA" id="ARBA00022527"/>
    </source>
</evidence>
<proteinExistence type="inferred from homology"/>
<evidence type="ECO:0000256" key="1">
    <source>
        <dbReference type="ARBA" id="ARBA00006485"/>
    </source>
</evidence>
<keyword evidence="3" id="KW-0597">Phosphoprotein</keyword>
<dbReference type="InterPro" id="IPR000719">
    <property type="entry name" value="Prot_kinase_dom"/>
</dbReference>
<keyword evidence="2" id="KW-0723">Serine/threonine-protein kinase</keyword>
<feature type="region of interest" description="Disordered" evidence="8">
    <location>
        <begin position="1"/>
        <end position="70"/>
    </location>
</feature>
<feature type="region of interest" description="Disordered" evidence="8">
    <location>
        <begin position="408"/>
        <end position="442"/>
    </location>
</feature>
<feature type="compositionally biased region" description="Acidic residues" evidence="8">
    <location>
        <begin position="44"/>
        <end position="68"/>
    </location>
</feature>
<keyword evidence="7" id="KW-0067">ATP-binding</keyword>
<dbReference type="EMBL" id="HBJA01080878">
    <property type="protein sequence ID" value="CAE0817113.1"/>
    <property type="molecule type" value="Transcribed_RNA"/>
</dbReference>
<dbReference type="GO" id="GO:0004674">
    <property type="term" value="F:protein serine/threonine kinase activity"/>
    <property type="evidence" value="ECO:0007669"/>
    <property type="project" value="UniProtKB-KW"/>
</dbReference>
<dbReference type="InterPro" id="IPR011009">
    <property type="entry name" value="Kinase-like_dom_sf"/>
</dbReference>
<dbReference type="PANTHER" id="PTHR24056:SF107">
    <property type="entry name" value="CYCLIN-DEPENDENT KINASE 11A-RELATED"/>
    <property type="match status" value="1"/>
</dbReference>
<dbReference type="PANTHER" id="PTHR24056">
    <property type="entry name" value="CELL DIVISION PROTEIN KINASE"/>
    <property type="match status" value="1"/>
</dbReference>
<dbReference type="InterPro" id="IPR050108">
    <property type="entry name" value="CDK"/>
</dbReference>
<dbReference type="AlphaFoldDB" id="A0A7S4LAR1"/>
<evidence type="ECO:0000256" key="8">
    <source>
        <dbReference type="SAM" id="MobiDB-lite"/>
    </source>
</evidence>
<feature type="compositionally biased region" description="Basic and acidic residues" evidence="8">
    <location>
        <begin position="1"/>
        <end position="10"/>
    </location>
</feature>
<gene>
    <name evidence="10" type="ORF">EGYM00163_LOCUS28275</name>
</gene>
<reference evidence="10" key="1">
    <citation type="submission" date="2021-01" db="EMBL/GenBank/DDBJ databases">
        <authorList>
            <person name="Corre E."/>
            <person name="Pelletier E."/>
            <person name="Niang G."/>
            <person name="Scheremetjew M."/>
            <person name="Finn R."/>
            <person name="Kale V."/>
            <person name="Holt S."/>
            <person name="Cochrane G."/>
            <person name="Meng A."/>
            <person name="Brown T."/>
            <person name="Cohen L."/>
        </authorList>
    </citation>
    <scope>NUCLEOTIDE SEQUENCE</scope>
    <source>
        <strain evidence="10">CCMP1594</strain>
    </source>
</reference>
<evidence type="ECO:0000313" key="10">
    <source>
        <dbReference type="EMBL" id="CAE0817113.1"/>
    </source>
</evidence>
<keyword evidence="4" id="KW-0808">Transferase</keyword>
<dbReference type="Pfam" id="PF00069">
    <property type="entry name" value="Pkinase"/>
    <property type="match status" value="1"/>
</dbReference>
<evidence type="ECO:0000256" key="5">
    <source>
        <dbReference type="ARBA" id="ARBA00022741"/>
    </source>
</evidence>
<dbReference type="GO" id="GO:0080090">
    <property type="term" value="P:regulation of primary metabolic process"/>
    <property type="evidence" value="ECO:0007669"/>
    <property type="project" value="UniProtKB-ARBA"/>
</dbReference>
<dbReference type="SUPFAM" id="SSF56112">
    <property type="entry name" value="Protein kinase-like (PK-like)"/>
    <property type="match status" value="1"/>
</dbReference>
<dbReference type="Gene3D" id="3.30.200.20">
    <property type="entry name" value="Phosphorylase Kinase, domain 1"/>
    <property type="match status" value="1"/>
</dbReference>
<dbReference type="Gene3D" id="1.10.510.10">
    <property type="entry name" value="Transferase(Phosphotransferase) domain 1"/>
    <property type="match status" value="1"/>
</dbReference>
<feature type="domain" description="Protein kinase" evidence="9">
    <location>
        <begin position="101"/>
        <end position="397"/>
    </location>
</feature>
<dbReference type="GO" id="GO:0010556">
    <property type="term" value="P:regulation of macromolecule biosynthetic process"/>
    <property type="evidence" value="ECO:0007669"/>
    <property type="project" value="UniProtKB-ARBA"/>
</dbReference>
<dbReference type="SMART" id="SM00220">
    <property type="entry name" value="S_TKc"/>
    <property type="match status" value="1"/>
</dbReference>
<dbReference type="InterPro" id="IPR008271">
    <property type="entry name" value="Ser/Thr_kinase_AS"/>
</dbReference>
<dbReference type="GO" id="GO:0005634">
    <property type="term" value="C:nucleus"/>
    <property type="evidence" value="ECO:0007669"/>
    <property type="project" value="TreeGrafter"/>
</dbReference>
<sequence>MADQIQRDPENPPESTDVARPSADGRPEDEEDAGGAEDPSGSESADDDLDQRNEEDPEDFSEESMDEADLQRHCTARTISANTGHRRQPHDIRPCRSVGNFKKLNLINEGTYGRVWRAQQTLRSGRSKINALKEVKMEKEKEGFPMTALREIHILLTLQHLNVVNVEEVVVGAKMDSIFLVMEYLPHDLKHLMENMRARFSQSEVKCLLVQLLKACCYMHDNWIIHRDLKTSNLLYSNNGVLKVCDFGLARLYGDPIKKMTPGVVTLWYRSPEILLGEESYDPAVDLWSVGCIFAEMLQKEPLFPGKTEVDMLTRIFNTLGTPTEDTWPDFNKLPNVKKHNFTSVPPGKLRELFPPTSLYSEKSSLTETGFELLAAFLASDPQRRISAAQALNHRYFLEVPPPQEVSLMPTFKATNEQPRKKRKRGADDPNRETKKALGVAV</sequence>
<accession>A0A7S4LAR1</accession>
<evidence type="ECO:0000256" key="4">
    <source>
        <dbReference type="ARBA" id="ARBA00022679"/>
    </source>
</evidence>
<dbReference type="FunFam" id="3.30.200.20:FF:000172">
    <property type="entry name" value="cyclin-dependent kinase G-2 isoform X1"/>
    <property type="match status" value="1"/>
</dbReference>
<dbReference type="GO" id="GO:0005524">
    <property type="term" value="F:ATP binding"/>
    <property type="evidence" value="ECO:0007669"/>
    <property type="project" value="UniProtKB-KW"/>
</dbReference>
<evidence type="ECO:0000259" key="9">
    <source>
        <dbReference type="PROSITE" id="PS50011"/>
    </source>
</evidence>
<dbReference type="PROSITE" id="PS00108">
    <property type="entry name" value="PROTEIN_KINASE_ST"/>
    <property type="match status" value="1"/>
</dbReference>
<comment type="similarity">
    <text evidence="1">Belongs to the protein kinase superfamily. CMGC Ser/Thr protein kinase family. CDC2/CDKX subfamily.</text>
</comment>
<evidence type="ECO:0000256" key="6">
    <source>
        <dbReference type="ARBA" id="ARBA00022777"/>
    </source>
</evidence>
<organism evidence="10">
    <name type="scientific">Eutreptiella gymnastica</name>
    <dbReference type="NCBI Taxonomy" id="73025"/>
    <lineage>
        <taxon>Eukaryota</taxon>
        <taxon>Discoba</taxon>
        <taxon>Euglenozoa</taxon>
        <taxon>Euglenida</taxon>
        <taxon>Spirocuta</taxon>
        <taxon>Euglenophyceae</taxon>
        <taxon>Eutreptiales</taxon>
        <taxon>Eutreptiaceae</taxon>
        <taxon>Eutreptiella</taxon>
    </lineage>
</organism>
<keyword evidence="5" id="KW-0547">Nucleotide-binding</keyword>
<dbReference type="PROSITE" id="PS50011">
    <property type="entry name" value="PROTEIN_KINASE_DOM"/>
    <property type="match status" value="1"/>
</dbReference>
<evidence type="ECO:0000256" key="7">
    <source>
        <dbReference type="ARBA" id="ARBA00022840"/>
    </source>
</evidence>
<evidence type="ECO:0000256" key="3">
    <source>
        <dbReference type="ARBA" id="ARBA00022553"/>
    </source>
</evidence>
<feature type="compositionally biased region" description="Basic and acidic residues" evidence="8">
    <location>
        <begin position="426"/>
        <end position="436"/>
    </location>
</feature>
<protein>
    <recommendedName>
        <fullName evidence="9">Protein kinase domain-containing protein</fullName>
    </recommendedName>
</protein>
<dbReference type="FunFam" id="1.10.510.10:FF:000211">
    <property type="entry name" value="Cyclin-dependent kinase G-2"/>
    <property type="match status" value="1"/>
</dbReference>
<dbReference type="GO" id="GO:0007346">
    <property type="term" value="P:regulation of mitotic cell cycle"/>
    <property type="evidence" value="ECO:0007669"/>
    <property type="project" value="TreeGrafter"/>
</dbReference>
<keyword evidence="6" id="KW-0418">Kinase</keyword>
<name>A0A7S4LAR1_9EUGL</name>